<organism evidence="2 3">
    <name type="scientific">Leersia perrieri</name>
    <dbReference type="NCBI Taxonomy" id="77586"/>
    <lineage>
        <taxon>Eukaryota</taxon>
        <taxon>Viridiplantae</taxon>
        <taxon>Streptophyta</taxon>
        <taxon>Embryophyta</taxon>
        <taxon>Tracheophyta</taxon>
        <taxon>Spermatophyta</taxon>
        <taxon>Magnoliopsida</taxon>
        <taxon>Liliopsida</taxon>
        <taxon>Poales</taxon>
        <taxon>Poaceae</taxon>
        <taxon>BOP clade</taxon>
        <taxon>Oryzoideae</taxon>
        <taxon>Oryzeae</taxon>
        <taxon>Oryzinae</taxon>
        <taxon>Leersia</taxon>
    </lineage>
</organism>
<evidence type="ECO:0000313" key="2">
    <source>
        <dbReference type="EnsemblPlants" id="LPERR12G03200.1"/>
    </source>
</evidence>
<dbReference type="InterPro" id="IPR005174">
    <property type="entry name" value="KIB1-4_b-propeller"/>
</dbReference>
<sequence length="270" mass="30742">MAPRRAPTTRTAVAAHPQHTEKRLTAVRLRRHHHRHRRRFSPAPRRVPKASRDIRCLTSYDGGSLLIMKKYKLLGDYYLCPYFLKNPFSKATMLVCSPELVVAAAYRNKIVSFRPGVDRAWLVLPFGDDALYEDIALYRGKIYALTKEDLLVHEIRDDNTLSPRAEHVYCYFRAGHLTTYGALGDRLLNQIQGVDLVGGKCWSDLPTDLAGEICFRAVCRQWRLSALRHKPLPPAMPWLLAVTGPPVYQDLADGVVHPIDESNRVIESFL</sequence>
<dbReference type="Pfam" id="PF03478">
    <property type="entry name" value="Beta-prop_KIB1-4"/>
    <property type="match status" value="1"/>
</dbReference>
<dbReference type="HOGENOM" id="CLU_1031915_0_0_1"/>
<dbReference type="EnsemblPlants" id="LPERR12G03200.1">
    <property type="protein sequence ID" value="LPERR12G03200.1"/>
    <property type="gene ID" value="LPERR12G03200"/>
</dbReference>
<accession>A0A0D9XX16</accession>
<dbReference type="AlphaFoldDB" id="A0A0D9XX16"/>
<keyword evidence="3" id="KW-1185">Reference proteome</keyword>
<evidence type="ECO:0000313" key="3">
    <source>
        <dbReference type="Proteomes" id="UP000032180"/>
    </source>
</evidence>
<reference evidence="2" key="3">
    <citation type="submission" date="2015-04" db="UniProtKB">
        <authorList>
            <consortium name="EnsemblPlants"/>
        </authorList>
    </citation>
    <scope>IDENTIFICATION</scope>
</reference>
<feature type="domain" description="KIB1-4 beta-propeller" evidence="1">
    <location>
        <begin position="50"/>
        <end position="160"/>
    </location>
</feature>
<evidence type="ECO:0000259" key="1">
    <source>
        <dbReference type="Pfam" id="PF03478"/>
    </source>
</evidence>
<name>A0A0D9XX16_9ORYZ</name>
<proteinExistence type="predicted"/>
<reference evidence="3" key="2">
    <citation type="submission" date="2013-12" db="EMBL/GenBank/DDBJ databases">
        <authorList>
            <person name="Yu Y."/>
            <person name="Lee S."/>
            <person name="de Baynast K."/>
            <person name="Wissotski M."/>
            <person name="Liu L."/>
            <person name="Talag J."/>
            <person name="Goicoechea J."/>
            <person name="Angelova A."/>
            <person name="Jetty R."/>
            <person name="Kudrna D."/>
            <person name="Golser W."/>
            <person name="Rivera L."/>
            <person name="Zhang J."/>
            <person name="Wing R."/>
        </authorList>
    </citation>
    <scope>NUCLEOTIDE SEQUENCE</scope>
</reference>
<reference evidence="2 3" key="1">
    <citation type="submission" date="2012-08" db="EMBL/GenBank/DDBJ databases">
        <title>Oryza genome evolution.</title>
        <authorList>
            <person name="Wing R.A."/>
        </authorList>
    </citation>
    <scope>NUCLEOTIDE SEQUENCE</scope>
</reference>
<dbReference type="Gramene" id="LPERR12G03200.1">
    <property type="protein sequence ID" value="LPERR12G03200.1"/>
    <property type="gene ID" value="LPERR12G03200"/>
</dbReference>
<dbReference type="Proteomes" id="UP000032180">
    <property type="component" value="Chromosome 12"/>
</dbReference>
<protein>
    <recommendedName>
        <fullName evidence="1">KIB1-4 beta-propeller domain-containing protein</fullName>
    </recommendedName>
</protein>
<dbReference type="PANTHER" id="PTHR33110:SF79">
    <property type="entry name" value="OS12G0155900 PROTEIN"/>
    <property type="match status" value="1"/>
</dbReference>
<dbReference type="PANTHER" id="PTHR33110">
    <property type="entry name" value="F-BOX/KELCH-REPEAT PROTEIN-RELATED"/>
    <property type="match status" value="1"/>
</dbReference>